<reference evidence="8" key="1">
    <citation type="submission" date="2021-01" db="EMBL/GenBank/DDBJ databases">
        <title>Whole genome shotgun sequence of Actinoplanes rishiriensis NBRC 108556.</title>
        <authorList>
            <person name="Komaki H."/>
            <person name="Tamura T."/>
        </authorList>
    </citation>
    <scope>NUCLEOTIDE SEQUENCE</scope>
    <source>
        <strain evidence="8">NBRC 108556</strain>
    </source>
</reference>
<evidence type="ECO:0000256" key="4">
    <source>
        <dbReference type="ARBA" id="ARBA00023002"/>
    </source>
</evidence>
<evidence type="ECO:0000256" key="5">
    <source>
        <dbReference type="ARBA" id="ARBA00023052"/>
    </source>
</evidence>
<comment type="caution">
    <text evidence="8">The sequence shown here is derived from an EMBL/GenBank/DDBJ whole genome shotgun (WGS) entry which is preliminary data.</text>
</comment>
<dbReference type="Gene3D" id="3.40.50.970">
    <property type="match status" value="2"/>
</dbReference>
<dbReference type="AlphaFoldDB" id="A0A919MW33"/>
<accession>A0A919MW33</accession>
<dbReference type="Pfam" id="PF02779">
    <property type="entry name" value="Transket_pyr"/>
    <property type="match status" value="1"/>
</dbReference>
<dbReference type="InterPro" id="IPR001017">
    <property type="entry name" value="DH_E1"/>
</dbReference>
<dbReference type="PANTHER" id="PTHR43257">
    <property type="entry name" value="PYRUVATE DEHYDROGENASE E1 COMPONENT BETA SUBUNIT"/>
    <property type="match status" value="1"/>
</dbReference>
<sequence>MPEHRPLHPDAAWTELVATEADWDAADPEVLGAMFHQLVLIRAFEEYVLELAAAGLVHGPAHSSIGQEGGAVGSVLALAPGDQVNGSHRGHHQFLAKALQHVAPKGLDLTTGLSDDVRTVLLRTLAEICGLDRGYSHGRGGSMHLQWIEAGAMGTNAIVGGGVPLAAGYAWASRQAGTEAVAVTYFGDGAANIGSTLETFNLAAAWRLPICFFLENNQYAVSTTVAEATGEPLLSARGPGFGIASWRVDGMDPLAVHLAMREAAAHMRAGRGPTLIEADTYRYFHQNGPFPGSAFRYRTKEEEAQWRARDPIDQVAGHLIRRGLLTAEDREAATAAAREAMTNAGAALLDPVPGGKPGERRIRPDEWPDPAFVNVGVRGDLAEFEGARLADDDIAVQDIKFIDAVAGVMRRRMETDDRIVVMGEDIHRLSGGTNGATKGLKDAFGDRILGTPISENAFTGLAGGIALDGRFRPVVEFMYADFMWVAADQLFNQIGKARHMFGGDGPVPLVLRSKVATGSGYGSQHSMDPAGVFATAPGWRIVAPSSPFDYVGLMNAALRCEDPVVVLEHVDLYNGTGPGPVDDYDYCLPVGKAAVRRSGEAVTVVAYLSMVAEALAAVDETGVDAEVIDLRWLDRASIDWDTLGASIRKTNRILIVEQGAAGTSYGGWLADEIQRRFFDWLDAPIERVTGGEASPSISKVLERAAIARREEVAAALRQIALRQIEEA</sequence>
<dbReference type="CDD" id="cd07036">
    <property type="entry name" value="TPP_PYR_E1-PDHc-beta_like"/>
    <property type="match status" value="1"/>
</dbReference>
<dbReference type="SMART" id="SM00861">
    <property type="entry name" value="Transket_pyr"/>
    <property type="match status" value="1"/>
</dbReference>
<dbReference type="Pfam" id="PF02780">
    <property type="entry name" value="Transketolase_C"/>
    <property type="match status" value="1"/>
</dbReference>
<evidence type="ECO:0000256" key="6">
    <source>
        <dbReference type="ARBA" id="ARBA00051911"/>
    </source>
</evidence>
<keyword evidence="9" id="KW-1185">Reference proteome</keyword>
<comment type="catalytic activity">
    <reaction evidence="6">
        <text>N(6)-[(R)-lipoyl]-L-lysyl-[protein] + 2-oxoglutarate + H(+) = N(6)-[(R)-S(8)-succinyldihydrolipoyl]-L-lysyl-[protein] + CO2</text>
        <dbReference type="Rhea" id="RHEA:12188"/>
        <dbReference type="Rhea" id="RHEA-COMP:10474"/>
        <dbReference type="Rhea" id="RHEA-COMP:20092"/>
        <dbReference type="ChEBI" id="CHEBI:15378"/>
        <dbReference type="ChEBI" id="CHEBI:16526"/>
        <dbReference type="ChEBI" id="CHEBI:16810"/>
        <dbReference type="ChEBI" id="CHEBI:83099"/>
        <dbReference type="ChEBI" id="CHEBI:83120"/>
        <dbReference type="EC" id="1.2.4.2"/>
    </reaction>
</comment>
<dbReference type="PANTHER" id="PTHR43257:SF2">
    <property type="entry name" value="PYRUVATE DEHYDROGENASE E1 COMPONENT SUBUNIT BETA"/>
    <property type="match status" value="1"/>
</dbReference>
<dbReference type="InterPro" id="IPR005475">
    <property type="entry name" value="Transketolase-like_Pyr-bd"/>
</dbReference>
<evidence type="ECO:0000256" key="2">
    <source>
        <dbReference type="ARBA" id="ARBA00012945"/>
    </source>
</evidence>
<feature type="domain" description="Transketolase-like pyrimidine-binding" evidence="7">
    <location>
        <begin position="399"/>
        <end position="575"/>
    </location>
</feature>
<evidence type="ECO:0000313" key="8">
    <source>
        <dbReference type="EMBL" id="GIE94250.1"/>
    </source>
</evidence>
<dbReference type="Pfam" id="PF00676">
    <property type="entry name" value="E1_dh"/>
    <property type="match status" value="1"/>
</dbReference>
<evidence type="ECO:0000256" key="1">
    <source>
        <dbReference type="ARBA" id="ARBA00001964"/>
    </source>
</evidence>
<dbReference type="SUPFAM" id="SSF52518">
    <property type="entry name" value="Thiamin diphosphate-binding fold (THDP-binding)"/>
    <property type="match status" value="2"/>
</dbReference>
<organism evidence="8 9">
    <name type="scientific">Paractinoplanes rishiriensis</name>
    <dbReference type="NCBI Taxonomy" id="1050105"/>
    <lineage>
        <taxon>Bacteria</taxon>
        <taxon>Bacillati</taxon>
        <taxon>Actinomycetota</taxon>
        <taxon>Actinomycetes</taxon>
        <taxon>Micromonosporales</taxon>
        <taxon>Micromonosporaceae</taxon>
        <taxon>Paractinoplanes</taxon>
    </lineage>
</organism>
<keyword evidence="5" id="KW-0786">Thiamine pyrophosphate</keyword>
<dbReference type="CDD" id="cd02000">
    <property type="entry name" value="TPP_E1_PDC_ADC_BCADC"/>
    <property type="match status" value="1"/>
</dbReference>
<dbReference type="InterPro" id="IPR009014">
    <property type="entry name" value="Transketo_C/PFOR_II"/>
</dbReference>
<dbReference type="RefSeq" id="WP_203780571.1">
    <property type="nucleotide sequence ID" value="NZ_BOMV01000012.1"/>
</dbReference>
<protein>
    <recommendedName>
        <fullName evidence="2">dihydrolipoyllysine-residue succinyltransferase</fullName>
        <ecNumber evidence="2">2.3.1.61</ecNumber>
    </recommendedName>
</protein>
<dbReference type="GO" id="GO:0004149">
    <property type="term" value="F:dihydrolipoyllysine-residue succinyltransferase activity"/>
    <property type="evidence" value="ECO:0007669"/>
    <property type="project" value="UniProtKB-EC"/>
</dbReference>
<keyword evidence="3" id="KW-0816">Tricarboxylic acid cycle</keyword>
<dbReference type="GO" id="GO:0000287">
    <property type="term" value="F:magnesium ion binding"/>
    <property type="evidence" value="ECO:0007669"/>
    <property type="project" value="UniProtKB-ARBA"/>
</dbReference>
<dbReference type="InterPro" id="IPR029061">
    <property type="entry name" value="THDP-binding"/>
</dbReference>
<dbReference type="Proteomes" id="UP000636960">
    <property type="component" value="Unassembled WGS sequence"/>
</dbReference>
<dbReference type="InterPro" id="IPR033248">
    <property type="entry name" value="Transketolase_C"/>
</dbReference>
<keyword evidence="4" id="KW-0560">Oxidoreductase</keyword>
<evidence type="ECO:0000313" key="9">
    <source>
        <dbReference type="Proteomes" id="UP000636960"/>
    </source>
</evidence>
<evidence type="ECO:0000256" key="3">
    <source>
        <dbReference type="ARBA" id="ARBA00022532"/>
    </source>
</evidence>
<dbReference type="Gene3D" id="3.40.50.920">
    <property type="match status" value="1"/>
</dbReference>
<dbReference type="EMBL" id="BOMV01000012">
    <property type="protein sequence ID" value="GIE94250.1"/>
    <property type="molecule type" value="Genomic_DNA"/>
</dbReference>
<name>A0A919MW33_9ACTN</name>
<dbReference type="EC" id="2.3.1.61" evidence="2"/>
<gene>
    <name evidence="8" type="ORF">Ari01nite_17150</name>
</gene>
<dbReference type="GO" id="GO:0006099">
    <property type="term" value="P:tricarboxylic acid cycle"/>
    <property type="evidence" value="ECO:0007669"/>
    <property type="project" value="UniProtKB-KW"/>
</dbReference>
<evidence type="ECO:0000259" key="7">
    <source>
        <dbReference type="SMART" id="SM00861"/>
    </source>
</evidence>
<dbReference type="GO" id="GO:0004591">
    <property type="term" value="F:oxoglutarate dehydrogenase (succinyl-transferring) activity"/>
    <property type="evidence" value="ECO:0007669"/>
    <property type="project" value="UniProtKB-EC"/>
</dbReference>
<comment type="cofactor">
    <cofactor evidence="1">
        <name>thiamine diphosphate</name>
        <dbReference type="ChEBI" id="CHEBI:58937"/>
    </cofactor>
</comment>
<dbReference type="SUPFAM" id="SSF52922">
    <property type="entry name" value="TK C-terminal domain-like"/>
    <property type="match status" value="1"/>
</dbReference>
<proteinExistence type="predicted"/>